<sequence length="67" mass="8017">MFGVIPAKAGIQSMQIISWIPAFAGMTDRDWLEKAKMHKFYRRKKEEGRRNFSFEVLRMVKQLNHNF</sequence>
<dbReference type="EMBL" id="MHSK01000031">
    <property type="protein sequence ID" value="OHA41563.1"/>
    <property type="molecule type" value="Genomic_DNA"/>
</dbReference>
<name>A0A1G2NZV4_9BACT</name>
<gene>
    <name evidence="1" type="ORF">A3G52_02770</name>
</gene>
<accession>A0A1G2NZV4</accession>
<evidence type="ECO:0000313" key="2">
    <source>
        <dbReference type="Proteomes" id="UP000177269"/>
    </source>
</evidence>
<organism evidence="1 2">
    <name type="scientific">Candidatus Taylorbacteria bacterium RIFCSPLOWO2_12_FULL_43_20</name>
    <dbReference type="NCBI Taxonomy" id="1802332"/>
    <lineage>
        <taxon>Bacteria</taxon>
        <taxon>Candidatus Tayloriibacteriota</taxon>
    </lineage>
</organism>
<proteinExistence type="predicted"/>
<protein>
    <submittedName>
        <fullName evidence="1">Uncharacterized protein</fullName>
    </submittedName>
</protein>
<evidence type="ECO:0000313" key="1">
    <source>
        <dbReference type="EMBL" id="OHA41563.1"/>
    </source>
</evidence>
<comment type="caution">
    <text evidence="1">The sequence shown here is derived from an EMBL/GenBank/DDBJ whole genome shotgun (WGS) entry which is preliminary data.</text>
</comment>
<reference evidence="1 2" key="1">
    <citation type="journal article" date="2016" name="Nat. Commun.">
        <title>Thousands of microbial genomes shed light on interconnected biogeochemical processes in an aquifer system.</title>
        <authorList>
            <person name="Anantharaman K."/>
            <person name="Brown C.T."/>
            <person name="Hug L.A."/>
            <person name="Sharon I."/>
            <person name="Castelle C.J."/>
            <person name="Probst A.J."/>
            <person name="Thomas B.C."/>
            <person name="Singh A."/>
            <person name="Wilkins M.J."/>
            <person name="Karaoz U."/>
            <person name="Brodie E.L."/>
            <person name="Williams K.H."/>
            <person name="Hubbard S.S."/>
            <person name="Banfield J.F."/>
        </authorList>
    </citation>
    <scope>NUCLEOTIDE SEQUENCE [LARGE SCALE GENOMIC DNA]</scope>
</reference>
<dbReference type="Proteomes" id="UP000177269">
    <property type="component" value="Unassembled WGS sequence"/>
</dbReference>
<dbReference type="AlphaFoldDB" id="A0A1G2NZV4"/>